<dbReference type="SUPFAM" id="SSF54427">
    <property type="entry name" value="NTF2-like"/>
    <property type="match status" value="1"/>
</dbReference>
<keyword evidence="4" id="KW-1185">Reference proteome</keyword>
<sequence length="173" mass="18331">MSLHIRPRRAGRLCALAAAGLLALTAACSGDDDGDDDSNGNGNGNAAEETPTQEPEGTEEGAESPPPVDEETAAELEAAVRAYTDAFFAPDADAAYAMVSQRCRDLVDPEVYAAQLDQAAADHGQLTVETFTVEHLAGDEAHVTYTVGVPEFDERLAGQLWSRAGEDWKFDSC</sequence>
<feature type="chain" id="PRO_5047533489" description="Lipoprotein" evidence="2">
    <location>
        <begin position="30"/>
        <end position="173"/>
    </location>
</feature>
<name>A0ABU2S9C6_9ACTN</name>
<feature type="compositionally biased region" description="Acidic residues" evidence="1">
    <location>
        <begin position="56"/>
        <end position="71"/>
    </location>
</feature>
<feature type="compositionally biased region" description="Low complexity" evidence="1">
    <location>
        <begin position="44"/>
        <end position="55"/>
    </location>
</feature>
<dbReference type="PROSITE" id="PS51257">
    <property type="entry name" value="PROKAR_LIPOPROTEIN"/>
    <property type="match status" value="1"/>
</dbReference>
<keyword evidence="2" id="KW-0732">Signal</keyword>
<protein>
    <recommendedName>
        <fullName evidence="5">Lipoprotein</fullName>
    </recommendedName>
</protein>
<evidence type="ECO:0000256" key="1">
    <source>
        <dbReference type="SAM" id="MobiDB-lite"/>
    </source>
</evidence>
<organism evidence="3 4">
    <name type="scientific">Streptomyces johnsoniae</name>
    <dbReference type="NCBI Taxonomy" id="3075532"/>
    <lineage>
        <taxon>Bacteria</taxon>
        <taxon>Bacillati</taxon>
        <taxon>Actinomycetota</taxon>
        <taxon>Actinomycetes</taxon>
        <taxon>Kitasatosporales</taxon>
        <taxon>Streptomycetaceae</taxon>
        <taxon>Streptomyces</taxon>
    </lineage>
</organism>
<dbReference type="RefSeq" id="WP_311619764.1">
    <property type="nucleotide sequence ID" value="NZ_JAVREV010000014.1"/>
</dbReference>
<evidence type="ECO:0008006" key="5">
    <source>
        <dbReference type="Google" id="ProtNLM"/>
    </source>
</evidence>
<evidence type="ECO:0000313" key="3">
    <source>
        <dbReference type="EMBL" id="MDT0445581.1"/>
    </source>
</evidence>
<evidence type="ECO:0000256" key="2">
    <source>
        <dbReference type="SAM" id="SignalP"/>
    </source>
</evidence>
<dbReference type="Proteomes" id="UP001183615">
    <property type="component" value="Unassembled WGS sequence"/>
</dbReference>
<evidence type="ECO:0000313" key="4">
    <source>
        <dbReference type="Proteomes" id="UP001183615"/>
    </source>
</evidence>
<dbReference type="InterPro" id="IPR032710">
    <property type="entry name" value="NTF2-like_dom_sf"/>
</dbReference>
<accession>A0ABU2S9C6</accession>
<gene>
    <name evidence="3" type="ORF">RM779_23725</name>
</gene>
<feature type="region of interest" description="Disordered" evidence="1">
    <location>
        <begin position="31"/>
        <end position="71"/>
    </location>
</feature>
<feature type="signal peptide" evidence="2">
    <location>
        <begin position="1"/>
        <end position="29"/>
    </location>
</feature>
<comment type="caution">
    <text evidence="3">The sequence shown here is derived from an EMBL/GenBank/DDBJ whole genome shotgun (WGS) entry which is preliminary data.</text>
</comment>
<reference evidence="4" key="1">
    <citation type="submission" date="2023-07" db="EMBL/GenBank/DDBJ databases">
        <title>30 novel species of actinomycetes from the DSMZ collection.</title>
        <authorList>
            <person name="Nouioui I."/>
        </authorList>
    </citation>
    <scope>NUCLEOTIDE SEQUENCE [LARGE SCALE GENOMIC DNA]</scope>
    <source>
        <strain evidence="4">DSM 41886</strain>
    </source>
</reference>
<dbReference type="EMBL" id="JAVREV010000014">
    <property type="protein sequence ID" value="MDT0445581.1"/>
    <property type="molecule type" value="Genomic_DNA"/>
</dbReference>
<proteinExistence type="predicted"/>